<feature type="region of interest" description="Disordered" evidence="1">
    <location>
        <begin position="71"/>
        <end position="93"/>
    </location>
</feature>
<evidence type="ECO:0000256" key="1">
    <source>
        <dbReference type="SAM" id="MobiDB-lite"/>
    </source>
</evidence>
<feature type="compositionally biased region" description="Basic residues" evidence="1">
    <location>
        <begin position="71"/>
        <end position="82"/>
    </location>
</feature>
<proteinExistence type="predicted"/>
<protein>
    <submittedName>
        <fullName evidence="2">Uncharacterized protein</fullName>
    </submittedName>
</protein>
<dbReference type="EMBL" id="VEVO01000022">
    <property type="protein sequence ID" value="KAF0023576.1"/>
    <property type="molecule type" value="Genomic_DNA"/>
</dbReference>
<organism evidence="2 3">
    <name type="scientific">Scophthalmus maximus</name>
    <name type="common">Turbot</name>
    <name type="synonym">Psetta maxima</name>
    <dbReference type="NCBI Taxonomy" id="52904"/>
    <lineage>
        <taxon>Eukaryota</taxon>
        <taxon>Metazoa</taxon>
        <taxon>Chordata</taxon>
        <taxon>Craniata</taxon>
        <taxon>Vertebrata</taxon>
        <taxon>Euteleostomi</taxon>
        <taxon>Actinopterygii</taxon>
        <taxon>Neopterygii</taxon>
        <taxon>Teleostei</taxon>
        <taxon>Neoteleostei</taxon>
        <taxon>Acanthomorphata</taxon>
        <taxon>Carangaria</taxon>
        <taxon>Pleuronectiformes</taxon>
        <taxon>Pleuronectoidei</taxon>
        <taxon>Scophthalmidae</taxon>
        <taxon>Scophthalmus</taxon>
    </lineage>
</organism>
<accession>A0A6A4RM47</accession>
<evidence type="ECO:0000313" key="3">
    <source>
        <dbReference type="Proteomes" id="UP000438429"/>
    </source>
</evidence>
<feature type="region of interest" description="Disordered" evidence="1">
    <location>
        <begin position="1"/>
        <end position="22"/>
    </location>
</feature>
<evidence type="ECO:0000313" key="2">
    <source>
        <dbReference type="EMBL" id="KAF0023576.1"/>
    </source>
</evidence>
<dbReference type="Proteomes" id="UP000438429">
    <property type="component" value="Unassembled WGS sequence"/>
</dbReference>
<dbReference type="AlphaFoldDB" id="A0A6A4RM47"/>
<name>A0A6A4RM47_SCOMX</name>
<sequence length="169" mass="19012">MKLKRRSVVVRLSGGSDTEATSRGSRFGIFTSGKLENVWGRASVDAVNELTRQNADMGQMPGIFRAAPKVKHLGRRPARRGVRPSEPHPMNCQREKEYGADADSPLTQHILQKCTEDNELQQRRTARERRRGWTVPLCDCGKPNQCRPPSSSTSTPFFLFPFISCSPQR</sequence>
<reference evidence="2 3" key="1">
    <citation type="submission" date="2019-06" db="EMBL/GenBank/DDBJ databases">
        <title>Draft genomes of female and male turbot (Scophthalmus maximus).</title>
        <authorList>
            <person name="Xu H."/>
            <person name="Xu X.-W."/>
            <person name="Shao C."/>
            <person name="Chen S."/>
        </authorList>
    </citation>
    <scope>NUCLEOTIDE SEQUENCE [LARGE SCALE GENOMIC DNA]</scope>
    <source>
        <strain evidence="2">Ysfricsl-2016a</strain>
        <tissue evidence="2">Blood</tissue>
    </source>
</reference>
<gene>
    <name evidence="2" type="ORF">F2P81_024206</name>
</gene>
<comment type="caution">
    <text evidence="2">The sequence shown here is derived from an EMBL/GenBank/DDBJ whole genome shotgun (WGS) entry which is preliminary data.</text>
</comment>